<keyword evidence="4" id="KW-1185">Reference proteome</keyword>
<evidence type="ECO:0000313" key="3">
    <source>
        <dbReference type="EMBL" id="GHC40198.1"/>
    </source>
</evidence>
<dbReference type="EMBL" id="BMXI01000001">
    <property type="protein sequence ID" value="GHC40198.1"/>
    <property type="molecule type" value="Genomic_DNA"/>
</dbReference>
<proteinExistence type="predicted"/>
<accession>A0A918TDU3</accession>
<organism evidence="3 4">
    <name type="scientific">Roseibacillus persicicus</name>
    <dbReference type="NCBI Taxonomy" id="454148"/>
    <lineage>
        <taxon>Bacteria</taxon>
        <taxon>Pseudomonadati</taxon>
        <taxon>Verrucomicrobiota</taxon>
        <taxon>Verrucomicrobiia</taxon>
        <taxon>Verrucomicrobiales</taxon>
        <taxon>Verrucomicrobiaceae</taxon>
        <taxon>Roseibacillus</taxon>
    </lineage>
</organism>
<feature type="domain" description="Ice-binding protein C-terminal" evidence="2">
    <location>
        <begin position="218"/>
        <end position="240"/>
    </location>
</feature>
<sequence>MKQTTHIKFLAGLTLFAASASSLSAAALVIANPSFEDDTAPAVGATGWTVVTTGGNGFFVATAGSPDSTVDPDSAAAGSNWLSGNRLVTGTGSSGSGGTQTMFQVVDISADAALIDSGSSTVGLTWQFADNDPADEGFVTISFFSDVAGTTPLGTSLTTGGIAATSTTGNSAAPWVLEDLSGAVPAGARSLSIELEIVRTSGSAGNIHFDDFTGSIDAIPEPSTALLGLCGAGLLFGRRRKC</sequence>
<comment type="caution">
    <text evidence="3">The sequence shown here is derived from an EMBL/GenBank/DDBJ whole genome shotgun (WGS) entry which is preliminary data.</text>
</comment>
<evidence type="ECO:0000256" key="1">
    <source>
        <dbReference type="SAM" id="SignalP"/>
    </source>
</evidence>
<gene>
    <name evidence="3" type="ORF">GCM10007100_00700</name>
</gene>
<name>A0A918TDU3_9BACT</name>
<dbReference type="Pfam" id="PF07589">
    <property type="entry name" value="PEP-CTERM"/>
    <property type="match status" value="1"/>
</dbReference>
<protein>
    <recommendedName>
        <fullName evidence="2">Ice-binding protein C-terminal domain-containing protein</fullName>
    </recommendedName>
</protein>
<feature type="chain" id="PRO_5037802613" description="Ice-binding protein C-terminal domain-containing protein" evidence="1">
    <location>
        <begin position="26"/>
        <end position="242"/>
    </location>
</feature>
<evidence type="ECO:0000313" key="4">
    <source>
        <dbReference type="Proteomes" id="UP000644507"/>
    </source>
</evidence>
<dbReference type="AlphaFoldDB" id="A0A918TDU3"/>
<dbReference type="RefSeq" id="WP_189566233.1">
    <property type="nucleotide sequence ID" value="NZ_BMXI01000001.1"/>
</dbReference>
<reference evidence="3" key="2">
    <citation type="submission" date="2020-09" db="EMBL/GenBank/DDBJ databases">
        <authorList>
            <person name="Sun Q."/>
            <person name="Kim S."/>
        </authorList>
    </citation>
    <scope>NUCLEOTIDE SEQUENCE</scope>
    <source>
        <strain evidence="3">KCTC 12988</strain>
    </source>
</reference>
<feature type="signal peptide" evidence="1">
    <location>
        <begin position="1"/>
        <end position="25"/>
    </location>
</feature>
<keyword evidence="1" id="KW-0732">Signal</keyword>
<dbReference type="InterPro" id="IPR013424">
    <property type="entry name" value="Ice-binding_C"/>
</dbReference>
<evidence type="ECO:0000259" key="2">
    <source>
        <dbReference type="Pfam" id="PF07589"/>
    </source>
</evidence>
<reference evidence="3" key="1">
    <citation type="journal article" date="2014" name="Int. J. Syst. Evol. Microbiol.">
        <title>Complete genome sequence of Corynebacterium casei LMG S-19264T (=DSM 44701T), isolated from a smear-ripened cheese.</title>
        <authorList>
            <consortium name="US DOE Joint Genome Institute (JGI-PGF)"/>
            <person name="Walter F."/>
            <person name="Albersmeier A."/>
            <person name="Kalinowski J."/>
            <person name="Ruckert C."/>
        </authorList>
    </citation>
    <scope>NUCLEOTIDE SEQUENCE</scope>
    <source>
        <strain evidence="3">KCTC 12988</strain>
    </source>
</reference>
<dbReference type="Proteomes" id="UP000644507">
    <property type="component" value="Unassembled WGS sequence"/>
</dbReference>